<proteinExistence type="predicted"/>
<dbReference type="RefSeq" id="WP_132246162.1">
    <property type="nucleotide sequence ID" value="NZ_SLZU01000010.1"/>
</dbReference>
<comment type="caution">
    <text evidence="2">The sequence shown here is derived from an EMBL/GenBank/DDBJ whole genome shotgun (WGS) entry which is preliminary data.</text>
</comment>
<keyword evidence="1" id="KW-0732">Signal</keyword>
<dbReference type="PANTHER" id="PTHR36302:SF1">
    <property type="entry name" value="COPPER CHAPERONE PCU(A)C"/>
    <property type="match status" value="1"/>
</dbReference>
<feature type="signal peptide" evidence="1">
    <location>
        <begin position="1"/>
        <end position="21"/>
    </location>
</feature>
<reference evidence="2 3" key="1">
    <citation type="submission" date="2019-03" db="EMBL/GenBank/DDBJ databases">
        <title>Genomic Encyclopedia of Type Strains, Phase IV (KMG-IV): sequencing the most valuable type-strain genomes for metagenomic binning, comparative biology and taxonomic classification.</title>
        <authorList>
            <person name="Goeker M."/>
        </authorList>
    </citation>
    <scope>NUCLEOTIDE SEQUENCE [LARGE SCALE GENOMIC DNA]</scope>
    <source>
        <strain evidence="2 3">DSM 104836</strain>
    </source>
</reference>
<keyword evidence="3" id="KW-1185">Reference proteome</keyword>
<dbReference type="PANTHER" id="PTHR36302">
    <property type="entry name" value="BLR7088 PROTEIN"/>
    <property type="match status" value="1"/>
</dbReference>
<evidence type="ECO:0008006" key="4">
    <source>
        <dbReference type="Google" id="ProtNLM"/>
    </source>
</evidence>
<dbReference type="AlphaFoldDB" id="A0A4R3J7Q9"/>
<evidence type="ECO:0000313" key="2">
    <source>
        <dbReference type="EMBL" id="TCS61979.1"/>
    </source>
</evidence>
<protein>
    <recommendedName>
        <fullName evidence="4">Copper(I)-binding protein</fullName>
    </recommendedName>
</protein>
<dbReference type="Proteomes" id="UP000295696">
    <property type="component" value="Unassembled WGS sequence"/>
</dbReference>
<evidence type="ECO:0000313" key="3">
    <source>
        <dbReference type="Proteomes" id="UP000295696"/>
    </source>
</evidence>
<dbReference type="InterPro" id="IPR058248">
    <property type="entry name" value="Lxx211020-like"/>
</dbReference>
<dbReference type="InterPro" id="IPR007410">
    <property type="entry name" value="LpqE-like"/>
</dbReference>
<evidence type="ECO:0000256" key="1">
    <source>
        <dbReference type="SAM" id="SignalP"/>
    </source>
</evidence>
<organism evidence="2 3">
    <name type="scientific">Primorskyibacter sedentarius</name>
    <dbReference type="NCBI Taxonomy" id="745311"/>
    <lineage>
        <taxon>Bacteria</taxon>
        <taxon>Pseudomonadati</taxon>
        <taxon>Pseudomonadota</taxon>
        <taxon>Alphaproteobacteria</taxon>
        <taxon>Rhodobacterales</taxon>
        <taxon>Roseobacteraceae</taxon>
        <taxon>Primorskyibacter</taxon>
    </lineage>
</organism>
<dbReference type="Pfam" id="PF04314">
    <property type="entry name" value="PCuAC"/>
    <property type="match status" value="1"/>
</dbReference>
<feature type="chain" id="PRO_5020274275" description="Copper(I)-binding protein" evidence="1">
    <location>
        <begin position="22"/>
        <end position="146"/>
    </location>
</feature>
<dbReference type="InterPro" id="IPR036182">
    <property type="entry name" value="PCuAC_sf"/>
</dbReference>
<dbReference type="OrthoDB" id="9796962at2"/>
<dbReference type="Gene3D" id="2.60.40.1890">
    <property type="entry name" value="PCu(A)C copper chaperone"/>
    <property type="match status" value="1"/>
</dbReference>
<name>A0A4R3J7Q9_9RHOB</name>
<dbReference type="SUPFAM" id="SSF110087">
    <property type="entry name" value="DR1885-like metal-binding protein"/>
    <property type="match status" value="1"/>
</dbReference>
<gene>
    <name evidence="2" type="ORF">EDD52_110154</name>
</gene>
<accession>A0A4R3J7Q9</accession>
<sequence length="146" mass="15363">MSFISRAAVLALSLAATPLLAEESQVRIDDAYARVSGPAAKSGAAFMLIENLGDSADQLIDAASDAAARVELHTHIDDGNGVMQMRHVPDGFALPAGETHALERGGDHVMLMGLTDPLEDGDVITLTLTFEKAGEVVIEVPVDLDR</sequence>
<dbReference type="EMBL" id="SLZU01000010">
    <property type="protein sequence ID" value="TCS61979.1"/>
    <property type="molecule type" value="Genomic_DNA"/>
</dbReference>